<keyword evidence="1" id="KW-0472">Membrane</keyword>
<protein>
    <submittedName>
        <fullName evidence="2">Uncharacterized protein</fullName>
    </submittedName>
</protein>
<proteinExistence type="predicted"/>
<dbReference type="InParanoid" id="E3MGM4"/>
<dbReference type="HOGENOM" id="CLU_1564351_0_0_1"/>
<dbReference type="AlphaFoldDB" id="E3MGM4"/>
<reference evidence="2" key="1">
    <citation type="submission" date="2007-07" db="EMBL/GenBank/DDBJ databases">
        <title>PCAP assembly of the Caenorhabditis remanei genome.</title>
        <authorList>
            <consortium name="The Caenorhabditis remanei Sequencing Consortium"/>
            <person name="Wilson R.K."/>
        </authorList>
    </citation>
    <scope>NUCLEOTIDE SEQUENCE [LARGE SCALE GENOMIC DNA]</scope>
    <source>
        <strain evidence="2">PB4641</strain>
    </source>
</reference>
<feature type="transmembrane region" description="Helical" evidence="1">
    <location>
        <begin position="130"/>
        <end position="152"/>
    </location>
</feature>
<feature type="transmembrane region" description="Helical" evidence="1">
    <location>
        <begin position="88"/>
        <end position="110"/>
    </location>
</feature>
<keyword evidence="1" id="KW-1133">Transmembrane helix</keyword>
<evidence type="ECO:0000313" key="3">
    <source>
        <dbReference type="Proteomes" id="UP000008281"/>
    </source>
</evidence>
<organism evidence="3">
    <name type="scientific">Caenorhabditis remanei</name>
    <name type="common">Caenorhabditis vulgaris</name>
    <dbReference type="NCBI Taxonomy" id="31234"/>
    <lineage>
        <taxon>Eukaryota</taxon>
        <taxon>Metazoa</taxon>
        <taxon>Ecdysozoa</taxon>
        <taxon>Nematoda</taxon>
        <taxon>Chromadorea</taxon>
        <taxon>Rhabditida</taxon>
        <taxon>Rhabditina</taxon>
        <taxon>Rhabditomorpha</taxon>
        <taxon>Rhabditoidea</taxon>
        <taxon>Rhabditidae</taxon>
        <taxon>Peloderinae</taxon>
        <taxon>Caenorhabditis</taxon>
    </lineage>
</organism>
<keyword evidence="3" id="KW-1185">Reference proteome</keyword>
<sequence>MFLIKKCPHPIIIPAFLGLLFGLALCCVSTFLPEWTTDGLGIAPYEGNYLTSEIWAVWTFIMMAASIVVGIILFHLERRGFTYLNRVFFIVLMIFTFFNGLIILGAFVLFDEGICCHLKGYGKLTFGISIYFNWGAGACYLLSSVIWLLFVWKFYHPYIPNHFVNKNNTWM</sequence>
<evidence type="ECO:0000256" key="1">
    <source>
        <dbReference type="SAM" id="Phobius"/>
    </source>
</evidence>
<dbReference type="EMBL" id="DS268444">
    <property type="protein sequence ID" value="EFP01625.1"/>
    <property type="molecule type" value="Genomic_DNA"/>
</dbReference>
<feature type="transmembrane region" description="Helical" evidence="1">
    <location>
        <begin position="55"/>
        <end position="76"/>
    </location>
</feature>
<accession>E3MGM4</accession>
<evidence type="ECO:0000313" key="2">
    <source>
        <dbReference type="EMBL" id="EFP01625.1"/>
    </source>
</evidence>
<feature type="transmembrane region" description="Helical" evidence="1">
    <location>
        <begin position="12"/>
        <end position="35"/>
    </location>
</feature>
<name>E3MGM4_CAERE</name>
<dbReference type="Proteomes" id="UP000008281">
    <property type="component" value="Unassembled WGS sequence"/>
</dbReference>
<gene>
    <name evidence="2" type="ORF">CRE_23407</name>
</gene>
<keyword evidence="1" id="KW-0812">Transmembrane</keyword>